<dbReference type="GO" id="GO:0005506">
    <property type="term" value="F:iron ion binding"/>
    <property type="evidence" value="ECO:0007669"/>
    <property type="project" value="InterPro"/>
</dbReference>
<reference evidence="14 15" key="1">
    <citation type="submission" date="2015-12" db="EMBL/GenBank/DDBJ databases">
        <title>Draft genome sequence of Moniliophthora roreri, the causal agent of frosty pod rot of cacao.</title>
        <authorList>
            <person name="Aime M.C."/>
            <person name="Diaz-Valderrama J.R."/>
            <person name="Kijpornyongpan T."/>
            <person name="Phillips-Mora W."/>
        </authorList>
    </citation>
    <scope>NUCLEOTIDE SEQUENCE [LARGE SCALE GENOMIC DNA]</scope>
    <source>
        <strain evidence="14 15">MCA 2952</strain>
    </source>
</reference>
<evidence type="ECO:0000313" key="15">
    <source>
        <dbReference type="Proteomes" id="UP000054988"/>
    </source>
</evidence>
<organism evidence="14 15">
    <name type="scientific">Moniliophthora roreri</name>
    <name type="common">Frosty pod rot fungus</name>
    <name type="synonym">Monilia roreri</name>
    <dbReference type="NCBI Taxonomy" id="221103"/>
    <lineage>
        <taxon>Eukaryota</taxon>
        <taxon>Fungi</taxon>
        <taxon>Dikarya</taxon>
        <taxon>Basidiomycota</taxon>
        <taxon>Agaricomycotina</taxon>
        <taxon>Agaricomycetes</taxon>
        <taxon>Agaricomycetidae</taxon>
        <taxon>Agaricales</taxon>
        <taxon>Marasmiineae</taxon>
        <taxon>Marasmiaceae</taxon>
        <taxon>Moniliophthora</taxon>
    </lineage>
</organism>
<keyword evidence="10" id="KW-0408">Iron</keyword>
<evidence type="ECO:0000256" key="7">
    <source>
        <dbReference type="ARBA" id="ARBA00022723"/>
    </source>
</evidence>
<dbReference type="SUPFAM" id="SSF48264">
    <property type="entry name" value="Cytochrome P450"/>
    <property type="match status" value="1"/>
</dbReference>
<keyword evidence="7" id="KW-0479">Metal-binding</keyword>
<keyword evidence="8" id="KW-1133">Transmembrane helix</keyword>
<dbReference type="PRINTS" id="PR00463">
    <property type="entry name" value="EP450I"/>
</dbReference>
<dbReference type="Proteomes" id="UP000054988">
    <property type="component" value="Unassembled WGS sequence"/>
</dbReference>
<dbReference type="EMBL" id="LATX01002095">
    <property type="protein sequence ID" value="KTB34293.1"/>
    <property type="molecule type" value="Genomic_DNA"/>
</dbReference>
<evidence type="ECO:0000256" key="1">
    <source>
        <dbReference type="ARBA" id="ARBA00001971"/>
    </source>
</evidence>
<dbReference type="Gene3D" id="1.10.630.10">
    <property type="entry name" value="Cytochrome P450"/>
    <property type="match status" value="1"/>
</dbReference>
<comment type="pathway">
    <text evidence="3">Secondary metabolite biosynthesis.</text>
</comment>
<dbReference type="GO" id="GO:0016705">
    <property type="term" value="F:oxidoreductase activity, acting on paired donors, with incorporation or reduction of molecular oxygen"/>
    <property type="evidence" value="ECO:0007669"/>
    <property type="project" value="InterPro"/>
</dbReference>
<dbReference type="GO" id="GO:0004497">
    <property type="term" value="F:monooxygenase activity"/>
    <property type="evidence" value="ECO:0007669"/>
    <property type="project" value="UniProtKB-KW"/>
</dbReference>
<keyword evidence="12" id="KW-0472">Membrane</keyword>
<comment type="cofactor">
    <cofactor evidence="1">
        <name>heme</name>
        <dbReference type="ChEBI" id="CHEBI:30413"/>
    </cofactor>
</comment>
<keyword evidence="9" id="KW-0560">Oxidoreductase</keyword>
<evidence type="ECO:0000256" key="2">
    <source>
        <dbReference type="ARBA" id="ARBA00004167"/>
    </source>
</evidence>
<gene>
    <name evidence="14" type="ORF">WG66_13132</name>
</gene>
<evidence type="ECO:0000256" key="6">
    <source>
        <dbReference type="ARBA" id="ARBA00022692"/>
    </source>
</evidence>
<evidence type="ECO:0000256" key="11">
    <source>
        <dbReference type="ARBA" id="ARBA00023033"/>
    </source>
</evidence>
<comment type="caution">
    <text evidence="14">The sequence shown here is derived from an EMBL/GenBank/DDBJ whole genome shotgun (WGS) entry which is preliminary data.</text>
</comment>
<evidence type="ECO:0000256" key="4">
    <source>
        <dbReference type="ARBA" id="ARBA00010617"/>
    </source>
</evidence>
<evidence type="ECO:0000256" key="13">
    <source>
        <dbReference type="ARBA" id="ARBA00023180"/>
    </source>
</evidence>
<dbReference type="Pfam" id="PF00067">
    <property type="entry name" value="p450"/>
    <property type="match status" value="1"/>
</dbReference>
<dbReference type="InterPro" id="IPR002401">
    <property type="entry name" value="Cyt_P450_E_grp-I"/>
</dbReference>
<dbReference type="PANTHER" id="PTHR46300:SF2">
    <property type="entry name" value="CYTOCHROME P450 MONOOXYGENASE ALNH-RELATED"/>
    <property type="match status" value="1"/>
</dbReference>
<dbReference type="AlphaFoldDB" id="A0A0W0FDE1"/>
<evidence type="ECO:0000256" key="8">
    <source>
        <dbReference type="ARBA" id="ARBA00022989"/>
    </source>
</evidence>
<evidence type="ECO:0000256" key="12">
    <source>
        <dbReference type="ARBA" id="ARBA00023136"/>
    </source>
</evidence>
<comment type="subcellular location">
    <subcellularLocation>
        <location evidence="2">Membrane</location>
        <topology evidence="2">Single-pass membrane protein</topology>
    </subcellularLocation>
</comment>
<evidence type="ECO:0000313" key="14">
    <source>
        <dbReference type="EMBL" id="KTB34293.1"/>
    </source>
</evidence>
<name>A0A0W0FDE1_MONRR</name>
<dbReference type="InterPro" id="IPR036396">
    <property type="entry name" value="Cyt_P450_sf"/>
</dbReference>
<evidence type="ECO:0000256" key="3">
    <source>
        <dbReference type="ARBA" id="ARBA00005179"/>
    </source>
</evidence>
<comment type="similarity">
    <text evidence="4">Belongs to the cytochrome P450 family.</text>
</comment>
<dbReference type="InterPro" id="IPR001128">
    <property type="entry name" value="Cyt_P450"/>
</dbReference>
<sequence>MSISGILERLKVTDSDSSAAGAETTAGVLSWFMLAMVLYPDVQKKIHKELDAVVGRDRMPTFADLDRLHYVQATVREALRWHPVDPVGLPHQSTEDDWYEGHFIPKGTICIANVWALNRDVEAYGADAADFNPGRFLDKNGKIMPALADTKEDESLVYDMLLMVSDDANIRPVKDAQGKPVMPIESVSINDGLVVRPLPFDCDITYRFPEAEGILAQTKELVESER</sequence>
<keyword evidence="5" id="KW-0349">Heme</keyword>
<dbReference type="InterPro" id="IPR050364">
    <property type="entry name" value="Cytochrome_P450_fung"/>
</dbReference>
<keyword evidence="11" id="KW-0503">Monooxygenase</keyword>
<accession>A0A0W0FDE1</accession>
<evidence type="ECO:0000256" key="5">
    <source>
        <dbReference type="ARBA" id="ARBA00022617"/>
    </source>
</evidence>
<evidence type="ECO:0000256" key="9">
    <source>
        <dbReference type="ARBA" id="ARBA00023002"/>
    </source>
</evidence>
<proteinExistence type="inferred from homology"/>
<keyword evidence="13" id="KW-0325">Glycoprotein</keyword>
<evidence type="ECO:0008006" key="16">
    <source>
        <dbReference type="Google" id="ProtNLM"/>
    </source>
</evidence>
<dbReference type="PRINTS" id="PR00385">
    <property type="entry name" value="P450"/>
</dbReference>
<keyword evidence="6" id="KW-0812">Transmembrane</keyword>
<dbReference type="GO" id="GO:0020037">
    <property type="term" value="F:heme binding"/>
    <property type="evidence" value="ECO:0007669"/>
    <property type="project" value="InterPro"/>
</dbReference>
<dbReference type="PANTHER" id="PTHR46300">
    <property type="entry name" value="P450, PUTATIVE (EUROFUNG)-RELATED-RELATED"/>
    <property type="match status" value="1"/>
</dbReference>
<evidence type="ECO:0000256" key="10">
    <source>
        <dbReference type="ARBA" id="ARBA00023004"/>
    </source>
</evidence>
<dbReference type="GO" id="GO:0016020">
    <property type="term" value="C:membrane"/>
    <property type="evidence" value="ECO:0007669"/>
    <property type="project" value="UniProtKB-SubCell"/>
</dbReference>
<protein>
    <recommendedName>
        <fullName evidence="16">Cytochrome p450</fullName>
    </recommendedName>
</protein>